<proteinExistence type="inferred from homology"/>
<evidence type="ECO:0000256" key="7">
    <source>
        <dbReference type="ARBA" id="ARBA00023180"/>
    </source>
</evidence>
<dbReference type="Gene3D" id="3.40.1090.10">
    <property type="entry name" value="Cytosolic phospholipase A2 catalytic domain"/>
    <property type="match status" value="1"/>
</dbReference>
<keyword evidence="3 9" id="KW-0732">Signal</keyword>
<evidence type="ECO:0000256" key="2">
    <source>
        <dbReference type="ARBA" id="ARBA00013274"/>
    </source>
</evidence>
<dbReference type="PANTHER" id="PTHR10728:SF33">
    <property type="entry name" value="LYSOPHOSPHOLIPASE 1-RELATED"/>
    <property type="match status" value="1"/>
</dbReference>
<comment type="similarity">
    <text evidence="1 9">Belongs to the lysophospholipase family.</text>
</comment>
<keyword evidence="5 8" id="KW-0442">Lipid degradation</keyword>
<evidence type="ECO:0000256" key="3">
    <source>
        <dbReference type="ARBA" id="ARBA00022729"/>
    </source>
</evidence>
<dbReference type="GO" id="GO:0004622">
    <property type="term" value="F:phosphatidylcholine lysophospholipase activity"/>
    <property type="evidence" value="ECO:0007669"/>
    <property type="project" value="UniProtKB-EC"/>
</dbReference>
<evidence type="ECO:0000313" key="12">
    <source>
        <dbReference type="Proteomes" id="UP000250140"/>
    </source>
</evidence>
<accession>A0A8E2JXP5</accession>
<evidence type="ECO:0000259" key="10">
    <source>
        <dbReference type="PROSITE" id="PS51210"/>
    </source>
</evidence>
<dbReference type="Pfam" id="PF01735">
    <property type="entry name" value="PLA2_B"/>
    <property type="match status" value="1"/>
</dbReference>
<organism evidence="11 12">
    <name type="scientific">Glonium stellatum</name>
    <dbReference type="NCBI Taxonomy" id="574774"/>
    <lineage>
        <taxon>Eukaryota</taxon>
        <taxon>Fungi</taxon>
        <taxon>Dikarya</taxon>
        <taxon>Ascomycota</taxon>
        <taxon>Pezizomycotina</taxon>
        <taxon>Dothideomycetes</taxon>
        <taxon>Pleosporomycetidae</taxon>
        <taxon>Gloniales</taxon>
        <taxon>Gloniaceae</taxon>
        <taxon>Glonium</taxon>
    </lineage>
</organism>
<evidence type="ECO:0000256" key="8">
    <source>
        <dbReference type="PROSITE-ProRule" id="PRU00555"/>
    </source>
</evidence>
<keyword evidence="7" id="KW-0325">Glycoprotein</keyword>
<name>A0A8E2JXP5_9PEZI</name>
<gene>
    <name evidence="11" type="ORF">AOQ84DRAFT_385380</name>
</gene>
<dbReference type="EMBL" id="KV748715">
    <property type="protein sequence ID" value="OCL13484.1"/>
    <property type="molecule type" value="Genomic_DNA"/>
</dbReference>
<evidence type="ECO:0000256" key="6">
    <source>
        <dbReference type="ARBA" id="ARBA00023098"/>
    </source>
</evidence>
<dbReference type="InterPro" id="IPR016035">
    <property type="entry name" value="Acyl_Trfase/lysoPLipase"/>
</dbReference>
<dbReference type="SMART" id="SM00022">
    <property type="entry name" value="PLAc"/>
    <property type="match status" value="1"/>
</dbReference>
<dbReference type="GO" id="GO:0046475">
    <property type="term" value="P:glycerophospholipid catabolic process"/>
    <property type="evidence" value="ECO:0007669"/>
    <property type="project" value="TreeGrafter"/>
</dbReference>
<dbReference type="PROSITE" id="PS51210">
    <property type="entry name" value="PLA2C"/>
    <property type="match status" value="1"/>
</dbReference>
<evidence type="ECO:0000313" key="11">
    <source>
        <dbReference type="EMBL" id="OCL13484.1"/>
    </source>
</evidence>
<keyword evidence="4 8" id="KW-0378">Hydrolase</keyword>
<keyword evidence="6 8" id="KW-0443">Lipid metabolism</keyword>
<evidence type="ECO:0000256" key="9">
    <source>
        <dbReference type="RuleBase" id="RU362103"/>
    </source>
</evidence>
<dbReference type="EC" id="3.1.1.5" evidence="2 9"/>
<evidence type="ECO:0000256" key="1">
    <source>
        <dbReference type="ARBA" id="ARBA00008780"/>
    </source>
</evidence>
<dbReference type="OrthoDB" id="4084751at2759"/>
<feature type="signal peptide" evidence="9">
    <location>
        <begin position="1"/>
        <end position="21"/>
    </location>
</feature>
<dbReference type="AlphaFoldDB" id="A0A8E2JXP5"/>
<protein>
    <recommendedName>
        <fullName evidence="2 9">Lysophospholipase</fullName>
        <ecNumber evidence="2 9">3.1.1.5</ecNumber>
    </recommendedName>
</protein>
<reference evidence="11 12" key="1">
    <citation type="journal article" date="2016" name="Nat. Commun.">
        <title>Ectomycorrhizal ecology is imprinted in the genome of the dominant symbiotic fungus Cenococcum geophilum.</title>
        <authorList>
            <consortium name="DOE Joint Genome Institute"/>
            <person name="Peter M."/>
            <person name="Kohler A."/>
            <person name="Ohm R.A."/>
            <person name="Kuo A."/>
            <person name="Krutzmann J."/>
            <person name="Morin E."/>
            <person name="Arend M."/>
            <person name="Barry K.W."/>
            <person name="Binder M."/>
            <person name="Choi C."/>
            <person name="Clum A."/>
            <person name="Copeland A."/>
            <person name="Grisel N."/>
            <person name="Haridas S."/>
            <person name="Kipfer T."/>
            <person name="LaButti K."/>
            <person name="Lindquist E."/>
            <person name="Lipzen A."/>
            <person name="Maire R."/>
            <person name="Meier B."/>
            <person name="Mihaltcheva S."/>
            <person name="Molinier V."/>
            <person name="Murat C."/>
            <person name="Poggeler S."/>
            <person name="Quandt C.A."/>
            <person name="Sperisen C."/>
            <person name="Tritt A."/>
            <person name="Tisserant E."/>
            <person name="Crous P.W."/>
            <person name="Henrissat B."/>
            <person name="Nehls U."/>
            <person name="Egli S."/>
            <person name="Spatafora J.W."/>
            <person name="Grigoriev I.V."/>
            <person name="Martin F.M."/>
        </authorList>
    </citation>
    <scope>NUCLEOTIDE SEQUENCE [LARGE SCALE GENOMIC DNA]</scope>
    <source>
        <strain evidence="11 12">CBS 207.34</strain>
    </source>
</reference>
<dbReference type="Proteomes" id="UP000250140">
    <property type="component" value="Unassembled WGS sequence"/>
</dbReference>
<dbReference type="SUPFAM" id="SSF52151">
    <property type="entry name" value="FabD/lysophospholipase-like"/>
    <property type="match status" value="1"/>
</dbReference>
<feature type="chain" id="PRO_5034922801" description="Lysophospholipase" evidence="9">
    <location>
        <begin position="22"/>
        <end position="630"/>
    </location>
</feature>
<evidence type="ECO:0000256" key="4">
    <source>
        <dbReference type="ARBA" id="ARBA00022801"/>
    </source>
</evidence>
<keyword evidence="12" id="KW-1185">Reference proteome</keyword>
<sequence length="630" mass="69111">MGNLLTTAFLAIVTFAHWVAPSPDLSKSYAPIYVDCPPNINWIRSSSIGLSLDEALWVQGRKQVVLDAFSSYLERLTPDAFDVGEYTRRLKQSNYSDVPTLGLAISGGGWASAFTGTGALRALDSRLDAAVEQRTGGLLQSLTYISGLSGGGFPTVSFSTSNFPTADEIVDQWRPEIDRLSDDTNNTDYTASSSSMFADLTAKFKAGFQVSPSDYFGRAWGYEFVPGARGGLNVTFSSIVNLSNFRDYQMPFPILQLADINKNDVEYFGFQIPSVNTTIYDITPFEFGAWSGSVNAFTPTEWLGTRLQNGSTVNASACVRGFDRASYIMGSSAGAINMWYIENLSNGTLAPFAKRSYTKRQNSGSAVPQAELEDLVTAFQEYFGENKSSMAYANYPNPFSGLSSSSSSVRDLADLELVDGSESGQTIPLWGQIQPPRGLDLVIAWDSSQDGHPYNWNNGTSLYNTYLAANASGLPFPVIPPASTMINRNYSTRPVFFGCNTTLTTTQNTQMPGPIVLYLANAPYSAYTNFSYGQTTTSREQMSEIFVNSFNQITQGNGTLDKEWTTCLGCAAIDRSLARIGMQRTDQCERCMSRHCWDGKYDNRKPGVIDPTLLLEPGLGFLEWNKTHPF</sequence>
<comment type="catalytic activity">
    <reaction evidence="9">
        <text>a 1-acyl-sn-glycero-3-phosphocholine + H2O = sn-glycerol 3-phosphocholine + a fatty acid + H(+)</text>
        <dbReference type="Rhea" id="RHEA:15177"/>
        <dbReference type="ChEBI" id="CHEBI:15377"/>
        <dbReference type="ChEBI" id="CHEBI:15378"/>
        <dbReference type="ChEBI" id="CHEBI:16870"/>
        <dbReference type="ChEBI" id="CHEBI:28868"/>
        <dbReference type="ChEBI" id="CHEBI:58168"/>
        <dbReference type="EC" id="3.1.1.5"/>
    </reaction>
</comment>
<evidence type="ECO:0000256" key="5">
    <source>
        <dbReference type="ARBA" id="ARBA00022963"/>
    </source>
</evidence>
<dbReference type="GO" id="GO:0005829">
    <property type="term" value="C:cytosol"/>
    <property type="evidence" value="ECO:0007669"/>
    <property type="project" value="TreeGrafter"/>
</dbReference>
<dbReference type="PANTHER" id="PTHR10728">
    <property type="entry name" value="CYTOSOLIC PHOSPHOLIPASE A2"/>
    <property type="match status" value="1"/>
</dbReference>
<feature type="domain" description="PLA2c" evidence="10">
    <location>
        <begin position="35"/>
        <end position="602"/>
    </location>
</feature>
<dbReference type="InterPro" id="IPR002642">
    <property type="entry name" value="LysoPLipase_cat_dom"/>
</dbReference>
<dbReference type="GO" id="GO:0004623">
    <property type="term" value="F:phospholipase A2 activity"/>
    <property type="evidence" value="ECO:0007669"/>
    <property type="project" value="TreeGrafter"/>
</dbReference>